<evidence type="ECO:0000256" key="5">
    <source>
        <dbReference type="ARBA" id="ARBA00022989"/>
    </source>
</evidence>
<dbReference type="NCBIfam" id="TIGR00964">
    <property type="entry name" value="secE_bact"/>
    <property type="match status" value="1"/>
</dbReference>
<name>B3ETZ6_AMOA5</name>
<proteinExistence type="inferred from homology"/>
<evidence type="ECO:0000256" key="8">
    <source>
        <dbReference type="HAMAP-Rule" id="MF_00422"/>
    </source>
</evidence>
<reference evidence="9 10" key="1">
    <citation type="journal article" date="2010" name="J. Bacteriol.">
        <title>The genome of the amoeba symbiont 'Candidatus Amoebophilus asiaticus' reveals common mechanisms for host cell interaction among amoeba-associated bacteria.</title>
        <authorList>
            <person name="Schmitz-Esser S."/>
            <person name="Tischler P."/>
            <person name="Arnold R."/>
            <person name="Montanaro J."/>
            <person name="Wagner M."/>
            <person name="Rattei T."/>
            <person name="Horn M."/>
        </authorList>
    </citation>
    <scope>NUCLEOTIDE SEQUENCE [LARGE SCALE GENOMIC DNA]</scope>
    <source>
        <strain evidence="9 10">5a2</strain>
    </source>
</reference>
<dbReference type="GO" id="GO:0065002">
    <property type="term" value="P:intracellular protein transmembrane transport"/>
    <property type="evidence" value="ECO:0007669"/>
    <property type="project" value="UniProtKB-UniRule"/>
</dbReference>
<comment type="similarity">
    <text evidence="8">Belongs to the SecE/SEC61-gamma family.</text>
</comment>
<dbReference type="HAMAP" id="MF_00422">
    <property type="entry name" value="SecE"/>
    <property type="match status" value="1"/>
</dbReference>
<keyword evidence="3 8" id="KW-0812">Transmembrane</keyword>
<comment type="subcellular location">
    <subcellularLocation>
        <location evidence="8">Cell inner membrane</location>
        <topology evidence="8">Single-pass membrane protein</topology>
    </subcellularLocation>
    <subcellularLocation>
        <location evidence="1">Membrane</location>
    </subcellularLocation>
</comment>
<keyword evidence="5 8" id="KW-1133">Transmembrane helix</keyword>
<dbReference type="KEGG" id="aas:Aasi_1402"/>
<accession>B3ETZ6</accession>
<dbReference type="EMBL" id="CP001102">
    <property type="protein sequence ID" value="ACE06698.1"/>
    <property type="molecule type" value="Genomic_DNA"/>
</dbReference>
<dbReference type="STRING" id="452471.Aasi_1402"/>
<protein>
    <recommendedName>
        <fullName evidence="8">Protein translocase subunit SecE</fullName>
    </recommendedName>
</protein>
<evidence type="ECO:0000256" key="3">
    <source>
        <dbReference type="ARBA" id="ARBA00022692"/>
    </source>
</evidence>
<keyword evidence="7 8" id="KW-0472">Membrane</keyword>
<keyword evidence="8" id="KW-0997">Cell inner membrane</keyword>
<organism evidence="9 10">
    <name type="scientific">Amoebophilus asiaticus (strain 5a2)</name>
    <dbReference type="NCBI Taxonomy" id="452471"/>
    <lineage>
        <taxon>Bacteria</taxon>
        <taxon>Pseudomonadati</taxon>
        <taxon>Bacteroidota</taxon>
        <taxon>Cytophagia</taxon>
        <taxon>Cytophagales</taxon>
        <taxon>Amoebophilaceae</taxon>
        <taxon>Candidatus Amoebophilus</taxon>
    </lineage>
</organism>
<dbReference type="GO" id="GO:0006605">
    <property type="term" value="P:protein targeting"/>
    <property type="evidence" value="ECO:0007669"/>
    <property type="project" value="UniProtKB-UniRule"/>
</dbReference>
<dbReference type="Proteomes" id="UP000001227">
    <property type="component" value="Chromosome"/>
</dbReference>
<evidence type="ECO:0000313" key="9">
    <source>
        <dbReference type="EMBL" id="ACE06698.1"/>
    </source>
</evidence>
<keyword evidence="6 8" id="KW-0811">Translocation</keyword>
<comment type="subunit">
    <text evidence="8">Component of the Sec protein translocase complex. Heterotrimer consisting of SecY, SecE and SecG subunits. The heterotrimers can form oligomers, although 1 heterotrimer is thought to be able to translocate proteins. Interacts with the ribosome. Interacts with SecDF, and other proteins may be involved. Interacts with SecA.</text>
</comment>
<dbReference type="eggNOG" id="COG0690">
    <property type="taxonomic scope" value="Bacteria"/>
</dbReference>
<evidence type="ECO:0000256" key="7">
    <source>
        <dbReference type="ARBA" id="ARBA00023136"/>
    </source>
</evidence>
<keyword evidence="10" id="KW-1185">Reference proteome</keyword>
<dbReference type="GO" id="GO:0005886">
    <property type="term" value="C:plasma membrane"/>
    <property type="evidence" value="ECO:0007669"/>
    <property type="project" value="UniProtKB-SubCell"/>
</dbReference>
<dbReference type="GO" id="GO:0043952">
    <property type="term" value="P:protein transport by the Sec complex"/>
    <property type="evidence" value="ECO:0007669"/>
    <property type="project" value="UniProtKB-UniRule"/>
</dbReference>
<evidence type="ECO:0000313" key="10">
    <source>
        <dbReference type="Proteomes" id="UP000001227"/>
    </source>
</evidence>
<dbReference type="Gene3D" id="1.20.5.1030">
    <property type="entry name" value="Preprotein translocase secy subunit"/>
    <property type="match status" value="1"/>
</dbReference>
<dbReference type="InterPro" id="IPR001901">
    <property type="entry name" value="Translocase_SecE/Sec61-g"/>
</dbReference>
<evidence type="ECO:0000256" key="6">
    <source>
        <dbReference type="ARBA" id="ARBA00023010"/>
    </source>
</evidence>
<dbReference type="GO" id="GO:0008320">
    <property type="term" value="F:protein transmembrane transporter activity"/>
    <property type="evidence" value="ECO:0007669"/>
    <property type="project" value="UniProtKB-UniRule"/>
</dbReference>
<gene>
    <name evidence="8" type="primary">secE</name>
    <name evidence="9" type="ordered locus">Aasi_1402</name>
</gene>
<dbReference type="HOGENOM" id="CLU_113663_6_1_10"/>
<dbReference type="InterPro" id="IPR038379">
    <property type="entry name" value="SecE_sf"/>
</dbReference>
<evidence type="ECO:0000256" key="1">
    <source>
        <dbReference type="ARBA" id="ARBA00004370"/>
    </source>
</evidence>
<keyword evidence="4 8" id="KW-0653">Protein transport</keyword>
<evidence type="ECO:0000256" key="4">
    <source>
        <dbReference type="ARBA" id="ARBA00022927"/>
    </source>
</evidence>
<keyword evidence="8" id="KW-1003">Cell membrane</keyword>
<feature type="transmembrane region" description="Helical" evidence="8">
    <location>
        <begin position="32"/>
        <end position="53"/>
    </location>
</feature>
<sequence>MMKKIKTFIVDSFREVRYKVTWPTYKSLQDSALLVLLASVIFAIVIGLVDLAFRNAMSWFYNIF</sequence>
<dbReference type="InterPro" id="IPR005807">
    <property type="entry name" value="SecE_bac"/>
</dbReference>
<dbReference type="GO" id="GO:0009306">
    <property type="term" value="P:protein secretion"/>
    <property type="evidence" value="ECO:0007669"/>
    <property type="project" value="UniProtKB-UniRule"/>
</dbReference>
<comment type="function">
    <text evidence="8">Essential subunit of the Sec protein translocation channel SecYEG. Clamps together the 2 halves of SecY. May contact the channel plug during translocation.</text>
</comment>
<keyword evidence="2 8" id="KW-0813">Transport</keyword>
<dbReference type="AlphaFoldDB" id="B3ETZ6"/>
<dbReference type="Pfam" id="PF00584">
    <property type="entry name" value="SecE"/>
    <property type="match status" value="1"/>
</dbReference>
<evidence type="ECO:0000256" key="2">
    <source>
        <dbReference type="ARBA" id="ARBA00022448"/>
    </source>
</evidence>